<gene>
    <name evidence="2" type="ORF">RFI_24204</name>
</gene>
<dbReference type="PANTHER" id="PTHR33064:SF37">
    <property type="entry name" value="RIBONUCLEASE H"/>
    <property type="match status" value="1"/>
</dbReference>
<comment type="caution">
    <text evidence="2">The sequence shown here is derived from an EMBL/GenBank/DDBJ whole genome shotgun (WGS) entry which is preliminary data.</text>
</comment>
<accession>X6MJC5</accession>
<evidence type="ECO:0000259" key="1">
    <source>
        <dbReference type="Pfam" id="PF17919"/>
    </source>
</evidence>
<dbReference type="EMBL" id="ASPP01020785">
    <property type="protein sequence ID" value="ETO13170.1"/>
    <property type="molecule type" value="Genomic_DNA"/>
</dbReference>
<dbReference type="InterPro" id="IPR043502">
    <property type="entry name" value="DNA/RNA_pol_sf"/>
</dbReference>
<sequence>MDSKFNCNNLNIQLPNYQDNNTKQNIGIISNPKVKSGMDKLIIDNQKVTSKNAFDIGQIPGVKMKLELKNLKKLIKYKLCPLSKHTRKRLSDKLLETKRNLFWIHKRTRHVQCIISSIFGDIDDIDVYIDDILVATETDEKHLESFLGQVISSKVVSANTEYINKVLIIQKPMTKKQLERLLELIQWIVRFIPNIAALINVCNNKYTLLRHPNQNECFIVQCDSSNDAIGTALLQKQDGILINIEFISKQFNFHQLN</sequence>
<organism evidence="2 3">
    <name type="scientific">Reticulomyxa filosa</name>
    <dbReference type="NCBI Taxonomy" id="46433"/>
    <lineage>
        <taxon>Eukaryota</taxon>
        <taxon>Sar</taxon>
        <taxon>Rhizaria</taxon>
        <taxon>Retaria</taxon>
        <taxon>Foraminifera</taxon>
        <taxon>Monothalamids</taxon>
        <taxon>Reticulomyxidae</taxon>
        <taxon>Reticulomyxa</taxon>
    </lineage>
</organism>
<dbReference type="OrthoDB" id="425619at2759"/>
<dbReference type="InterPro" id="IPR051320">
    <property type="entry name" value="Viral_Replic_Matur_Polypro"/>
</dbReference>
<dbReference type="PANTHER" id="PTHR33064">
    <property type="entry name" value="POL PROTEIN"/>
    <property type="match status" value="1"/>
</dbReference>
<dbReference type="InterPro" id="IPR041577">
    <property type="entry name" value="RT_RNaseH_2"/>
</dbReference>
<name>X6MJC5_RETFI</name>
<dbReference type="InterPro" id="IPR043128">
    <property type="entry name" value="Rev_trsase/Diguanyl_cyclase"/>
</dbReference>
<keyword evidence="3" id="KW-1185">Reference proteome</keyword>
<dbReference type="Proteomes" id="UP000023152">
    <property type="component" value="Unassembled WGS sequence"/>
</dbReference>
<evidence type="ECO:0000313" key="3">
    <source>
        <dbReference type="Proteomes" id="UP000023152"/>
    </source>
</evidence>
<dbReference type="Pfam" id="PF17919">
    <property type="entry name" value="RT_RNaseH_2"/>
    <property type="match status" value="1"/>
</dbReference>
<proteinExistence type="predicted"/>
<dbReference type="Gene3D" id="3.30.70.270">
    <property type="match status" value="1"/>
</dbReference>
<evidence type="ECO:0000313" key="2">
    <source>
        <dbReference type="EMBL" id="ETO13170.1"/>
    </source>
</evidence>
<feature type="domain" description="Reverse transcriptase/retrotransposon-derived protein RNase H-like" evidence="1">
    <location>
        <begin position="206"/>
        <end position="256"/>
    </location>
</feature>
<dbReference type="AlphaFoldDB" id="X6MJC5"/>
<reference evidence="2 3" key="1">
    <citation type="journal article" date="2013" name="Curr. Biol.">
        <title>The Genome of the Foraminiferan Reticulomyxa filosa.</title>
        <authorList>
            <person name="Glockner G."/>
            <person name="Hulsmann N."/>
            <person name="Schleicher M."/>
            <person name="Noegel A.A."/>
            <person name="Eichinger L."/>
            <person name="Gallinger C."/>
            <person name="Pawlowski J."/>
            <person name="Sierra R."/>
            <person name="Euteneuer U."/>
            <person name="Pillet L."/>
            <person name="Moustafa A."/>
            <person name="Platzer M."/>
            <person name="Groth M."/>
            <person name="Szafranski K."/>
            <person name="Schliwa M."/>
        </authorList>
    </citation>
    <scope>NUCLEOTIDE SEQUENCE [LARGE SCALE GENOMIC DNA]</scope>
</reference>
<protein>
    <recommendedName>
        <fullName evidence="1">Reverse transcriptase/retrotransposon-derived protein RNase H-like domain-containing protein</fullName>
    </recommendedName>
</protein>
<dbReference type="SUPFAM" id="SSF56672">
    <property type="entry name" value="DNA/RNA polymerases"/>
    <property type="match status" value="1"/>
</dbReference>